<accession>A0AAW1VVS1</accession>
<gene>
    <name evidence="3" type="ORF">M0R45_035980</name>
</gene>
<evidence type="ECO:0000259" key="2">
    <source>
        <dbReference type="Pfam" id="PF03101"/>
    </source>
</evidence>
<evidence type="ECO:0000313" key="4">
    <source>
        <dbReference type="Proteomes" id="UP001457282"/>
    </source>
</evidence>
<reference evidence="3 4" key="1">
    <citation type="journal article" date="2023" name="G3 (Bethesda)">
        <title>A chromosome-length genome assembly and annotation of blackberry (Rubus argutus, cv. 'Hillquist').</title>
        <authorList>
            <person name="Bruna T."/>
            <person name="Aryal R."/>
            <person name="Dudchenko O."/>
            <person name="Sargent D.J."/>
            <person name="Mead D."/>
            <person name="Buti M."/>
            <person name="Cavallini A."/>
            <person name="Hytonen T."/>
            <person name="Andres J."/>
            <person name="Pham M."/>
            <person name="Weisz D."/>
            <person name="Mascagni F."/>
            <person name="Usai G."/>
            <person name="Natali L."/>
            <person name="Bassil N."/>
            <person name="Fernandez G.E."/>
            <person name="Lomsadze A."/>
            <person name="Armour M."/>
            <person name="Olukolu B."/>
            <person name="Poorten T."/>
            <person name="Britton C."/>
            <person name="Davik J."/>
            <person name="Ashrafi H."/>
            <person name="Aiden E.L."/>
            <person name="Borodovsky M."/>
            <person name="Worthington M."/>
        </authorList>
    </citation>
    <scope>NUCLEOTIDE SEQUENCE [LARGE SCALE GENOMIC DNA]</scope>
    <source>
        <strain evidence="3">PI 553951</strain>
    </source>
</reference>
<proteinExistence type="predicted"/>
<comment type="caution">
    <text evidence="3">The sequence shown here is derived from an EMBL/GenBank/DDBJ whole genome shotgun (WGS) entry which is preliminary data.</text>
</comment>
<dbReference type="AlphaFoldDB" id="A0AAW1VVS1"/>
<feature type="region of interest" description="Disordered" evidence="1">
    <location>
        <begin position="103"/>
        <end position="143"/>
    </location>
</feature>
<evidence type="ECO:0000313" key="3">
    <source>
        <dbReference type="EMBL" id="KAK9912106.1"/>
    </source>
</evidence>
<dbReference type="Proteomes" id="UP001457282">
    <property type="component" value="Unassembled WGS sequence"/>
</dbReference>
<dbReference type="EMBL" id="JBEDUW010000007">
    <property type="protein sequence ID" value="KAK9912106.1"/>
    <property type="molecule type" value="Genomic_DNA"/>
</dbReference>
<keyword evidence="4" id="KW-1185">Reference proteome</keyword>
<evidence type="ECO:0000256" key="1">
    <source>
        <dbReference type="SAM" id="MobiDB-lite"/>
    </source>
</evidence>
<organism evidence="3 4">
    <name type="scientific">Rubus argutus</name>
    <name type="common">Southern blackberry</name>
    <dbReference type="NCBI Taxonomy" id="59490"/>
    <lineage>
        <taxon>Eukaryota</taxon>
        <taxon>Viridiplantae</taxon>
        <taxon>Streptophyta</taxon>
        <taxon>Embryophyta</taxon>
        <taxon>Tracheophyta</taxon>
        <taxon>Spermatophyta</taxon>
        <taxon>Magnoliopsida</taxon>
        <taxon>eudicotyledons</taxon>
        <taxon>Gunneridae</taxon>
        <taxon>Pentapetalae</taxon>
        <taxon>rosids</taxon>
        <taxon>fabids</taxon>
        <taxon>Rosales</taxon>
        <taxon>Rosaceae</taxon>
        <taxon>Rosoideae</taxon>
        <taxon>Rosoideae incertae sedis</taxon>
        <taxon>Rubus</taxon>
    </lineage>
</organism>
<dbReference type="PANTHER" id="PTHR47718">
    <property type="entry name" value="OS01G0519700 PROTEIN"/>
    <property type="match status" value="1"/>
</dbReference>
<name>A0AAW1VVS1_RUBAR</name>
<dbReference type="InterPro" id="IPR004330">
    <property type="entry name" value="FAR1_DNA_bnd_dom"/>
</dbReference>
<dbReference type="Pfam" id="PF03101">
    <property type="entry name" value="FAR1"/>
    <property type="match status" value="1"/>
</dbReference>
<feature type="compositionally biased region" description="Basic residues" evidence="1">
    <location>
        <begin position="119"/>
        <end position="129"/>
    </location>
</feature>
<dbReference type="PANTHER" id="PTHR47718:SF15">
    <property type="entry name" value="PROTEIN FAR1-RELATED SEQUENCE 5-LIKE"/>
    <property type="match status" value="1"/>
</dbReference>
<sequence length="283" mass="33260">MEQTQTTELEQPDDCLNFRGKAYKDLTFEDMNDVEFRSIDEVDQFYSFYSLVTDFSMRKNKLDKNRAGTLVLRRQLVCSKEGVRRGTEVRQLDVEHRSRPPVNEFDWLDGQQNNDHPIRRTVGHKRNNRQKTGQEKGTKSRRITRENCPTSLTVRLYTERGVYYVSEFVTVHNHELTIANHRQFLRSHRKVNESDVATVNSLRRVSVRTCYAYQFLVQQAGGYEFVGFTLKDLYNKLQGEKAEIMIDGDSQASITWMNMKAMQNPYFYCIFIVDDKGRLANMF</sequence>
<feature type="domain" description="FAR1" evidence="2">
    <location>
        <begin position="127"/>
        <end position="177"/>
    </location>
</feature>
<protein>
    <recommendedName>
        <fullName evidence="2">FAR1 domain-containing protein</fullName>
    </recommendedName>
</protein>